<keyword evidence="1" id="KW-0723">Serine/threonine-protein kinase</keyword>
<dbReference type="InterPro" id="IPR003594">
    <property type="entry name" value="HATPase_dom"/>
</dbReference>
<dbReference type="EMBL" id="CP014671">
    <property type="protein sequence ID" value="ANX03281.1"/>
    <property type="molecule type" value="Genomic_DNA"/>
</dbReference>
<dbReference type="AlphaFoldDB" id="A0A1B1YRA3"/>
<evidence type="ECO:0000256" key="1">
    <source>
        <dbReference type="ARBA" id="ARBA00022527"/>
    </source>
</evidence>
<keyword evidence="1" id="KW-0418">Kinase</keyword>
<dbReference type="KEGG" id="gbi:PG2T_03120"/>
<keyword evidence="1" id="KW-0808">Transferase</keyword>
<dbReference type="STRING" id="1810504.PG2T_03120"/>
<dbReference type="OrthoDB" id="9792240at2"/>
<dbReference type="Proteomes" id="UP000092952">
    <property type="component" value="Chromosome"/>
</dbReference>
<dbReference type="Gene3D" id="3.30.565.10">
    <property type="entry name" value="Histidine kinase-like ATPase, C-terminal domain"/>
    <property type="match status" value="1"/>
</dbReference>
<dbReference type="InParanoid" id="A0A1B1YRA3"/>
<sequence length="147" mass="15724">MSQSPELPPQPPGAERCVLNGDYSALANLSAWCARVADTYQLTPRSAHALDLCLCELVTNIIDYAYPAAGPASIVVDAAPAADTVEITLWDAGPEFNPLEQAAPLALTELSEVRIGGLGIDLVRKFTRQLSYARVGAWNRLRFSPAG</sequence>
<protein>
    <recommendedName>
        <fullName evidence="2">Histidine kinase/HSP90-like ATPase domain-containing protein</fullName>
    </recommendedName>
</protein>
<evidence type="ECO:0000313" key="3">
    <source>
        <dbReference type="EMBL" id="ANX03281.1"/>
    </source>
</evidence>
<evidence type="ECO:0000313" key="4">
    <source>
        <dbReference type="Proteomes" id="UP000092952"/>
    </source>
</evidence>
<dbReference type="SUPFAM" id="SSF55874">
    <property type="entry name" value="ATPase domain of HSP90 chaperone/DNA topoisomerase II/histidine kinase"/>
    <property type="match status" value="1"/>
</dbReference>
<name>A0A1B1YRA3_9GAMM</name>
<feature type="domain" description="Histidine kinase/HSP90-like ATPase" evidence="2">
    <location>
        <begin position="23"/>
        <end position="143"/>
    </location>
</feature>
<gene>
    <name evidence="3" type="ORF">PG2T_03120</name>
</gene>
<keyword evidence="4" id="KW-1185">Reference proteome</keyword>
<dbReference type="InterPro" id="IPR050267">
    <property type="entry name" value="Anti-sigma-factor_SerPK"/>
</dbReference>
<dbReference type="GO" id="GO:0004674">
    <property type="term" value="F:protein serine/threonine kinase activity"/>
    <property type="evidence" value="ECO:0007669"/>
    <property type="project" value="UniProtKB-KW"/>
</dbReference>
<reference evidence="4" key="1">
    <citation type="submission" date="2016-03" db="EMBL/GenBank/DDBJ databases">
        <title>Complete genome sequence of Solimmundus cernigliae, representing a novel lineage of polycyclic aromatic hydrocarbon degraders within the Gammaproteobacteria.</title>
        <authorList>
            <person name="Singleton D.R."/>
            <person name="Dickey A.N."/>
            <person name="Scholl E.H."/>
            <person name="Wright F.A."/>
            <person name="Aitken M.D."/>
        </authorList>
    </citation>
    <scope>NUCLEOTIDE SEQUENCE [LARGE SCALE GENOMIC DNA]</scope>
    <source>
        <strain evidence="4">TR3.2</strain>
    </source>
</reference>
<dbReference type="RefSeq" id="WP_068802785.1">
    <property type="nucleotide sequence ID" value="NZ_CP014671.1"/>
</dbReference>
<accession>A0A1B1YRA3</accession>
<evidence type="ECO:0000259" key="2">
    <source>
        <dbReference type="Pfam" id="PF13581"/>
    </source>
</evidence>
<dbReference type="PANTHER" id="PTHR35526">
    <property type="entry name" value="ANTI-SIGMA-F FACTOR RSBW-RELATED"/>
    <property type="match status" value="1"/>
</dbReference>
<organism evidence="3 4">
    <name type="scientific">Immundisolibacter cernigliae</name>
    <dbReference type="NCBI Taxonomy" id="1810504"/>
    <lineage>
        <taxon>Bacteria</taxon>
        <taxon>Pseudomonadati</taxon>
        <taxon>Pseudomonadota</taxon>
        <taxon>Gammaproteobacteria</taxon>
        <taxon>Immundisolibacterales</taxon>
        <taxon>Immundisolibacteraceae</taxon>
        <taxon>Immundisolibacter</taxon>
    </lineage>
</organism>
<proteinExistence type="predicted"/>
<dbReference type="Pfam" id="PF13581">
    <property type="entry name" value="HATPase_c_2"/>
    <property type="match status" value="1"/>
</dbReference>
<dbReference type="PANTHER" id="PTHR35526:SF6">
    <property type="entry name" value="SLR1861 PROTEIN"/>
    <property type="match status" value="1"/>
</dbReference>
<dbReference type="InterPro" id="IPR036890">
    <property type="entry name" value="HATPase_C_sf"/>
</dbReference>
<dbReference type="CDD" id="cd16936">
    <property type="entry name" value="HATPase_RsbW-like"/>
    <property type="match status" value="1"/>
</dbReference>